<feature type="compositionally biased region" description="Low complexity" evidence="1">
    <location>
        <begin position="74"/>
        <end position="89"/>
    </location>
</feature>
<comment type="caution">
    <text evidence="3">The sequence shown here is derived from an EMBL/GenBank/DDBJ whole genome shotgun (WGS) entry which is preliminary data.</text>
</comment>
<protein>
    <recommendedName>
        <fullName evidence="2">U-box domain-containing protein</fullName>
    </recommendedName>
</protein>
<dbReference type="Pfam" id="PF25598">
    <property type="entry name" value="ARM_PUB"/>
    <property type="match status" value="1"/>
</dbReference>
<feature type="region of interest" description="Disordered" evidence="1">
    <location>
        <begin position="34"/>
        <end position="123"/>
    </location>
</feature>
<gene>
    <name evidence="3" type="ORF">LIER_35104</name>
</gene>
<keyword evidence="4" id="KW-1185">Reference proteome</keyword>
<dbReference type="SUPFAM" id="SSF48371">
    <property type="entry name" value="ARM repeat"/>
    <property type="match status" value="1"/>
</dbReference>
<dbReference type="PANTHER" id="PTHR47873:SF1">
    <property type="entry name" value="ARM REPEAT SUPERFAMILY PROTEIN"/>
    <property type="match status" value="1"/>
</dbReference>
<feature type="domain" description="U-box" evidence="2">
    <location>
        <begin position="187"/>
        <end position="343"/>
    </location>
</feature>
<dbReference type="PANTHER" id="PTHR47873">
    <property type="entry name" value="ARM REPEAT SUPERFAMILY PROTEIN"/>
    <property type="match status" value="1"/>
</dbReference>
<proteinExistence type="predicted"/>
<name>A0AAV3NM13_LITER</name>
<evidence type="ECO:0000259" key="2">
    <source>
        <dbReference type="Pfam" id="PF25598"/>
    </source>
</evidence>
<dbReference type="Proteomes" id="UP001454036">
    <property type="component" value="Unassembled WGS sequence"/>
</dbReference>
<feature type="compositionally biased region" description="Pro residues" evidence="1">
    <location>
        <begin position="53"/>
        <end position="64"/>
    </location>
</feature>
<evidence type="ECO:0000313" key="4">
    <source>
        <dbReference type="Proteomes" id="UP001454036"/>
    </source>
</evidence>
<dbReference type="EMBL" id="BAABME010015131">
    <property type="protein sequence ID" value="GAA0139551.1"/>
    <property type="molecule type" value="Genomic_DNA"/>
</dbReference>
<dbReference type="InterPro" id="IPR011989">
    <property type="entry name" value="ARM-like"/>
</dbReference>
<dbReference type="Gene3D" id="1.25.10.10">
    <property type="entry name" value="Leucine-rich Repeat Variant"/>
    <property type="match status" value="1"/>
</dbReference>
<accession>A0AAV3NM13</accession>
<reference evidence="3 4" key="1">
    <citation type="submission" date="2024-01" db="EMBL/GenBank/DDBJ databases">
        <title>The complete chloroplast genome sequence of Lithospermum erythrorhizon: insights into the phylogenetic relationship among Boraginaceae species and the maternal lineages of purple gromwells.</title>
        <authorList>
            <person name="Okada T."/>
            <person name="Watanabe K."/>
        </authorList>
    </citation>
    <scope>NUCLEOTIDE SEQUENCE [LARGE SCALE GENOMIC DNA]</scope>
</reference>
<feature type="compositionally biased region" description="Basic and acidic residues" evidence="1">
    <location>
        <begin position="110"/>
        <end position="122"/>
    </location>
</feature>
<evidence type="ECO:0000313" key="3">
    <source>
        <dbReference type="EMBL" id="GAA0139551.1"/>
    </source>
</evidence>
<dbReference type="AlphaFoldDB" id="A0AAV3NM13"/>
<sequence>MKTNQPTKLKTTPRSSSATIFTCGFFRHCTQTVLSPTTTNPPPLPTSHSPQQPSIPPPPPPPPPPHHHPRSKPESSSSSTSSSSTTSQSFTQWKFPLPISPLPNNPYPTRHPETRPDPRYDNDTNPELVPHMPMFTNLQEMFHAVELQFASGSDHDRLRALHLLERSLVPTQRAAFDGGDTVACPAAVMSNVVHCLRDKVGTKSASKILLALCLVEENRHIGVEAGAISVVVEGLGDMEAAVAERALAAVELLCTVAEGAAEVRAHALSVPMMVQVMGRMEGRGKEYAISVLGVVCGGAGEGLTAAPPEEVARAVVLALQGDCSERAKRKAAQLLKNLHENGRSDLS</sequence>
<evidence type="ECO:0000256" key="1">
    <source>
        <dbReference type="SAM" id="MobiDB-lite"/>
    </source>
</evidence>
<dbReference type="InterPro" id="IPR016024">
    <property type="entry name" value="ARM-type_fold"/>
</dbReference>
<dbReference type="InterPro" id="IPR058678">
    <property type="entry name" value="ARM_PUB"/>
</dbReference>
<organism evidence="3 4">
    <name type="scientific">Lithospermum erythrorhizon</name>
    <name type="common">Purple gromwell</name>
    <name type="synonym">Lithospermum officinale var. erythrorhizon</name>
    <dbReference type="NCBI Taxonomy" id="34254"/>
    <lineage>
        <taxon>Eukaryota</taxon>
        <taxon>Viridiplantae</taxon>
        <taxon>Streptophyta</taxon>
        <taxon>Embryophyta</taxon>
        <taxon>Tracheophyta</taxon>
        <taxon>Spermatophyta</taxon>
        <taxon>Magnoliopsida</taxon>
        <taxon>eudicotyledons</taxon>
        <taxon>Gunneridae</taxon>
        <taxon>Pentapetalae</taxon>
        <taxon>asterids</taxon>
        <taxon>lamiids</taxon>
        <taxon>Boraginales</taxon>
        <taxon>Boraginaceae</taxon>
        <taxon>Boraginoideae</taxon>
        <taxon>Lithospermeae</taxon>
        <taxon>Lithospermum</taxon>
    </lineage>
</organism>